<keyword evidence="2" id="KW-1185">Reference proteome</keyword>
<dbReference type="AlphaFoldDB" id="A0AAD1XVI7"/>
<accession>A0AAD1XVI7</accession>
<dbReference type="InterPro" id="IPR032675">
    <property type="entry name" value="LRR_dom_sf"/>
</dbReference>
<reference evidence="1" key="1">
    <citation type="submission" date="2023-07" db="EMBL/GenBank/DDBJ databases">
        <authorList>
            <consortium name="AG Swart"/>
            <person name="Singh M."/>
            <person name="Singh A."/>
            <person name="Seah K."/>
            <person name="Emmerich C."/>
        </authorList>
    </citation>
    <scope>NUCLEOTIDE SEQUENCE</scope>
    <source>
        <strain evidence="1">DP1</strain>
    </source>
</reference>
<dbReference type="SUPFAM" id="SSF52047">
    <property type="entry name" value="RNI-like"/>
    <property type="match status" value="1"/>
</dbReference>
<proteinExistence type="predicted"/>
<gene>
    <name evidence="1" type="ORF">ECRASSUSDP1_LOCUS20435</name>
</gene>
<dbReference type="EMBL" id="CAMPGE010020836">
    <property type="protein sequence ID" value="CAI2379030.1"/>
    <property type="molecule type" value="Genomic_DNA"/>
</dbReference>
<organism evidence="1 2">
    <name type="scientific">Euplotes crassus</name>
    <dbReference type="NCBI Taxonomy" id="5936"/>
    <lineage>
        <taxon>Eukaryota</taxon>
        <taxon>Sar</taxon>
        <taxon>Alveolata</taxon>
        <taxon>Ciliophora</taxon>
        <taxon>Intramacronucleata</taxon>
        <taxon>Spirotrichea</taxon>
        <taxon>Hypotrichia</taxon>
        <taxon>Euplotida</taxon>
        <taxon>Euplotidae</taxon>
        <taxon>Moneuplotes</taxon>
    </lineage>
</organism>
<evidence type="ECO:0000313" key="1">
    <source>
        <dbReference type="EMBL" id="CAI2379030.1"/>
    </source>
</evidence>
<protein>
    <submittedName>
        <fullName evidence="1">Uncharacterized protein</fullName>
    </submittedName>
</protein>
<comment type="caution">
    <text evidence="1">The sequence shown here is derived from an EMBL/GenBank/DDBJ whole genome shotgun (WGS) entry which is preliminary data.</text>
</comment>
<name>A0AAD1XVI7_EUPCR</name>
<dbReference type="Proteomes" id="UP001295684">
    <property type="component" value="Unassembled WGS sequence"/>
</dbReference>
<evidence type="ECO:0000313" key="2">
    <source>
        <dbReference type="Proteomes" id="UP001295684"/>
    </source>
</evidence>
<sequence length="237" mass="27831">MEYEQYEQEVKIINQQASNKFCKIVCSEIGACMFNPFHYTASLEFLKDFKLFYIGNFDSNLTEQHILVSQVRLKYFNRMIEEYSKKQEIIRLALYEDSPIFRHKRAINNVIRGVHTLKDLKINSLTITSKQFVQILLSGTNLEKFNLVDCTFIGAQFVITVGKRTSRLKSFEMRCDKISLREKVGRNFEYFDNILSNICQCPCVKTLEVIRFERTGVVHGTPEAFEQKYSHLNLYIN</sequence>
<dbReference type="Gene3D" id="3.80.10.10">
    <property type="entry name" value="Ribonuclease Inhibitor"/>
    <property type="match status" value="1"/>
</dbReference>